<sequence length="154" mass="16901">MEVGACFDNFAAVKRAAADHASLNGYSFSVDKNDKNRLVLACRTTDCPYHLRAIIDCRSVCKITKLNLTHTCADNLQEGRGSQNAKKLVAQAIHTGMVVNPETTTKQIIKITCECSMGRFLLTLRLCVSKKIYCQNLQMTNGNNSGSSDPTVQL</sequence>
<evidence type="ECO:0000313" key="2">
    <source>
        <dbReference type="Proteomes" id="UP001163321"/>
    </source>
</evidence>
<proteinExistence type="predicted"/>
<protein>
    <submittedName>
        <fullName evidence="1">Uncharacterized protein</fullName>
    </submittedName>
</protein>
<keyword evidence="2" id="KW-1185">Reference proteome</keyword>
<name>A0ACC0W2H8_9STRA</name>
<gene>
    <name evidence="1" type="ORF">PsorP6_005680</name>
</gene>
<dbReference type="EMBL" id="CM047583">
    <property type="protein sequence ID" value="KAI9912380.1"/>
    <property type="molecule type" value="Genomic_DNA"/>
</dbReference>
<organism evidence="1 2">
    <name type="scientific">Peronosclerospora sorghi</name>
    <dbReference type="NCBI Taxonomy" id="230839"/>
    <lineage>
        <taxon>Eukaryota</taxon>
        <taxon>Sar</taxon>
        <taxon>Stramenopiles</taxon>
        <taxon>Oomycota</taxon>
        <taxon>Peronosporomycetes</taxon>
        <taxon>Peronosporales</taxon>
        <taxon>Peronosporaceae</taxon>
        <taxon>Peronosclerospora</taxon>
    </lineage>
</organism>
<comment type="caution">
    <text evidence="1">The sequence shown here is derived from an EMBL/GenBank/DDBJ whole genome shotgun (WGS) entry which is preliminary data.</text>
</comment>
<evidence type="ECO:0000313" key="1">
    <source>
        <dbReference type="EMBL" id="KAI9912380.1"/>
    </source>
</evidence>
<reference evidence="1 2" key="1">
    <citation type="journal article" date="2022" name="bioRxiv">
        <title>The genome of the oomycete Peronosclerospora sorghi, a cosmopolitan pathogen of maize and sorghum, is inflated with dispersed pseudogenes.</title>
        <authorList>
            <person name="Fletcher K."/>
            <person name="Martin F."/>
            <person name="Isakeit T."/>
            <person name="Cavanaugh K."/>
            <person name="Magill C."/>
            <person name="Michelmore R."/>
        </authorList>
    </citation>
    <scope>NUCLEOTIDE SEQUENCE [LARGE SCALE GENOMIC DNA]</scope>
    <source>
        <strain evidence="1">P6</strain>
    </source>
</reference>
<dbReference type="Proteomes" id="UP001163321">
    <property type="component" value="Chromosome 4"/>
</dbReference>
<accession>A0ACC0W2H8</accession>